<feature type="non-terminal residue" evidence="2">
    <location>
        <position position="43"/>
    </location>
</feature>
<proteinExistence type="predicted"/>
<feature type="region of interest" description="Disordered" evidence="1">
    <location>
        <begin position="1"/>
        <end position="43"/>
    </location>
</feature>
<comment type="caution">
    <text evidence="2">The sequence shown here is derived from an EMBL/GenBank/DDBJ whole genome shotgun (WGS) entry which is preliminary data.</text>
</comment>
<feature type="compositionally biased region" description="Polar residues" evidence="1">
    <location>
        <begin position="12"/>
        <end position="43"/>
    </location>
</feature>
<keyword evidence="3" id="KW-1185">Reference proteome</keyword>
<dbReference type="EMBL" id="LXQA011000560">
    <property type="protein sequence ID" value="MCI80664.1"/>
    <property type="molecule type" value="Genomic_DNA"/>
</dbReference>
<accession>A0A392UXA0</accession>
<evidence type="ECO:0000256" key="1">
    <source>
        <dbReference type="SAM" id="MobiDB-lite"/>
    </source>
</evidence>
<organism evidence="2 3">
    <name type="scientific">Trifolium medium</name>
    <dbReference type="NCBI Taxonomy" id="97028"/>
    <lineage>
        <taxon>Eukaryota</taxon>
        <taxon>Viridiplantae</taxon>
        <taxon>Streptophyta</taxon>
        <taxon>Embryophyta</taxon>
        <taxon>Tracheophyta</taxon>
        <taxon>Spermatophyta</taxon>
        <taxon>Magnoliopsida</taxon>
        <taxon>eudicotyledons</taxon>
        <taxon>Gunneridae</taxon>
        <taxon>Pentapetalae</taxon>
        <taxon>rosids</taxon>
        <taxon>fabids</taxon>
        <taxon>Fabales</taxon>
        <taxon>Fabaceae</taxon>
        <taxon>Papilionoideae</taxon>
        <taxon>50 kb inversion clade</taxon>
        <taxon>NPAAA clade</taxon>
        <taxon>Hologalegina</taxon>
        <taxon>IRL clade</taxon>
        <taxon>Trifolieae</taxon>
        <taxon>Trifolium</taxon>
    </lineage>
</organism>
<dbReference type="Proteomes" id="UP000265520">
    <property type="component" value="Unassembled WGS sequence"/>
</dbReference>
<sequence length="43" mass="4691">MSSKKVDAPVNRQVQLENPVVNSELNKDIGQSSGTNVNSDFDE</sequence>
<reference evidence="2 3" key="1">
    <citation type="journal article" date="2018" name="Front. Plant Sci.">
        <title>Red Clover (Trifolium pratense) and Zigzag Clover (T. medium) - A Picture of Genomic Similarities and Differences.</title>
        <authorList>
            <person name="Dluhosova J."/>
            <person name="Istvanek J."/>
            <person name="Nedelnik J."/>
            <person name="Repkova J."/>
        </authorList>
    </citation>
    <scope>NUCLEOTIDE SEQUENCE [LARGE SCALE GENOMIC DNA]</scope>
    <source>
        <strain evidence="3">cv. 10/8</strain>
        <tissue evidence="2">Leaf</tissue>
    </source>
</reference>
<dbReference type="AlphaFoldDB" id="A0A392UXA0"/>
<name>A0A392UXA0_9FABA</name>
<protein>
    <submittedName>
        <fullName evidence="2">Uncharacterized protein</fullName>
    </submittedName>
</protein>
<evidence type="ECO:0000313" key="3">
    <source>
        <dbReference type="Proteomes" id="UP000265520"/>
    </source>
</evidence>
<evidence type="ECO:0000313" key="2">
    <source>
        <dbReference type="EMBL" id="MCI80664.1"/>
    </source>
</evidence>